<sequence length="42" mass="4435">MLDLCILQQPTPSSLRRPSSATKSLCAAPLLQPNPAPYVAAN</sequence>
<keyword evidence="2" id="KW-1185">Reference proteome</keyword>
<evidence type="ECO:0000313" key="2">
    <source>
        <dbReference type="Proteomes" id="UP001054252"/>
    </source>
</evidence>
<evidence type="ECO:0000313" key="1">
    <source>
        <dbReference type="EMBL" id="GKU89509.1"/>
    </source>
</evidence>
<dbReference type="AlphaFoldDB" id="A0AAV5HUA5"/>
<protein>
    <submittedName>
        <fullName evidence="1">Uncharacterized protein</fullName>
    </submittedName>
</protein>
<accession>A0AAV5HUA5</accession>
<gene>
    <name evidence="1" type="ORF">SLEP1_g3638</name>
</gene>
<comment type="caution">
    <text evidence="1">The sequence shown here is derived from an EMBL/GenBank/DDBJ whole genome shotgun (WGS) entry which is preliminary data.</text>
</comment>
<dbReference type="EMBL" id="BPVZ01000003">
    <property type="protein sequence ID" value="GKU89509.1"/>
    <property type="molecule type" value="Genomic_DNA"/>
</dbReference>
<name>A0AAV5HUA5_9ROSI</name>
<proteinExistence type="predicted"/>
<organism evidence="1 2">
    <name type="scientific">Rubroshorea leprosula</name>
    <dbReference type="NCBI Taxonomy" id="152421"/>
    <lineage>
        <taxon>Eukaryota</taxon>
        <taxon>Viridiplantae</taxon>
        <taxon>Streptophyta</taxon>
        <taxon>Embryophyta</taxon>
        <taxon>Tracheophyta</taxon>
        <taxon>Spermatophyta</taxon>
        <taxon>Magnoliopsida</taxon>
        <taxon>eudicotyledons</taxon>
        <taxon>Gunneridae</taxon>
        <taxon>Pentapetalae</taxon>
        <taxon>rosids</taxon>
        <taxon>malvids</taxon>
        <taxon>Malvales</taxon>
        <taxon>Dipterocarpaceae</taxon>
        <taxon>Rubroshorea</taxon>
    </lineage>
</organism>
<reference evidence="1 2" key="1">
    <citation type="journal article" date="2021" name="Commun. Biol.">
        <title>The genome of Shorea leprosula (Dipterocarpaceae) highlights the ecological relevance of drought in aseasonal tropical rainforests.</title>
        <authorList>
            <person name="Ng K.K.S."/>
            <person name="Kobayashi M.J."/>
            <person name="Fawcett J.A."/>
            <person name="Hatakeyama M."/>
            <person name="Paape T."/>
            <person name="Ng C.H."/>
            <person name="Ang C.C."/>
            <person name="Tnah L.H."/>
            <person name="Lee C.T."/>
            <person name="Nishiyama T."/>
            <person name="Sese J."/>
            <person name="O'Brien M.J."/>
            <person name="Copetti D."/>
            <person name="Mohd Noor M.I."/>
            <person name="Ong R.C."/>
            <person name="Putra M."/>
            <person name="Sireger I.Z."/>
            <person name="Indrioko S."/>
            <person name="Kosugi Y."/>
            <person name="Izuno A."/>
            <person name="Isagi Y."/>
            <person name="Lee S.L."/>
            <person name="Shimizu K.K."/>
        </authorList>
    </citation>
    <scope>NUCLEOTIDE SEQUENCE [LARGE SCALE GENOMIC DNA]</scope>
    <source>
        <strain evidence="1">214</strain>
    </source>
</reference>
<dbReference type="Proteomes" id="UP001054252">
    <property type="component" value="Unassembled WGS sequence"/>
</dbReference>